<keyword evidence="2" id="KW-0472">Membrane</keyword>
<dbReference type="HOGENOM" id="CLU_2025729_0_0_12"/>
<proteinExistence type="predicted"/>
<feature type="compositionally biased region" description="Basic and acidic residues" evidence="1">
    <location>
        <begin position="83"/>
        <end position="96"/>
    </location>
</feature>
<dbReference type="GeneID" id="302999625"/>
<keyword evidence="2" id="KW-1133">Transmembrane helix</keyword>
<dbReference type="Proteomes" id="UP000006852">
    <property type="component" value="Chromosome"/>
</dbReference>
<organism evidence="3 4">
    <name type="scientific">Treponema succinifaciens (strain ATCC 33096 / DSM 2489 / 6091)</name>
    <dbReference type="NCBI Taxonomy" id="869209"/>
    <lineage>
        <taxon>Bacteria</taxon>
        <taxon>Pseudomonadati</taxon>
        <taxon>Spirochaetota</taxon>
        <taxon>Spirochaetia</taxon>
        <taxon>Spirochaetales</taxon>
        <taxon>Treponemataceae</taxon>
        <taxon>Treponema</taxon>
    </lineage>
</organism>
<evidence type="ECO:0000256" key="2">
    <source>
        <dbReference type="SAM" id="Phobius"/>
    </source>
</evidence>
<evidence type="ECO:0000256" key="1">
    <source>
        <dbReference type="SAM" id="MobiDB-lite"/>
    </source>
</evidence>
<feature type="compositionally biased region" description="Acidic residues" evidence="1">
    <location>
        <begin position="112"/>
        <end position="122"/>
    </location>
</feature>
<gene>
    <name evidence="3" type="ordered locus">Tresu_2514</name>
</gene>
<protein>
    <submittedName>
        <fullName evidence="3">Uncharacterized protein</fullName>
    </submittedName>
</protein>
<feature type="transmembrane region" description="Helical" evidence="2">
    <location>
        <begin position="49"/>
        <end position="68"/>
    </location>
</feature>
<dbReference type="AlphaFoldDB" id="F2NWQ7"/>
<feature type="region of interest" description="Disordered" evidence="1">
    <location>
        <begin position="83"/>
        <end position="122"/>
    </location>
</feature>
<reference evidence="3 4" key="1">
    <citation type="journal article" date="2011" name="Stand. Genomic Sci.">
        <title>Complete genome sequence of Treponema succinifaciens type strain (6091).</title>
        <authorList>
            <person name="Han C."/>
            <person name="Gronow S."/>
            <person name="Teshima H."/>
            <person name="Lapidus A."/>
            <person name="Nolan M."/>
            <person name="Lucas S."/>
            <person name="Hammon N."/>
            <person name="Deshpande S."/>
            <person name="Cheng J.F."/>
            <person name="Zeytun A."/>
            <person name="Tapia R."/>
            <person name="Goodwin L."/>
            <person name="Pitluck S."/>
            <person name="Liolios K."/>
            <person name="Pagani I."/>
            <person name="Ivanova N."/>
            <person name="Mavromatis K."/>
            <person name="Mikhailova N."/>
            <person name="Huntemann M."/>
            <person name="Pati A."/>
            <person name="Chen A."/>
            <person name="Palaniappan K."/>
            <person name="Land M."/>
            <person name="Hauser L."/>
            <person name="Brambilla E.M."/>
            <person name="Rohde M."/>
            <person name="Goker M."/>
            <person name="Woyke T."/>
            <person name="Bristow J."/>
            <person name="Eisen J.A."/>
            <person name="Markowitz V."/>
            <person name="Hugenholtz P."/>
            <person name="Kyrpides N.C."/>
            <person name="Klenk H.P."/>
            <person name="Detter J.C."/>
        </authorList>
    </citation>
    <scope>NUCLEOTIDE SEQUENCE [LARGE SCALE GENOMIC DNA]</scope>
    <source>
        <strain evidence="4">ATCC 33096 / DSM 2489 / 6091</strain>
    </source>
</reference>
<accession>F2NWQ7</accession>
<keyword evidence="4" id="KW-1185">Reference proteome</keyword>
<name>F2NWQ7_TRES6</name>
<sequence length="122" mass="13828">MNKKVFYLLYILISSIVNILFTALIIGSLFGICLVFLKFVFHAASFEAYGNALFGSFTIGLVLSFFLYSKITTKFVKKYSLDEKFGGSPKKTKDSSENTVAARKTVLPDSVKEEEEDEKWRK</sequence>
<evidence type="ECO:0000313" key="4">
    <source>
        <dbReference type="Proteomes" id="UP000006852"/>
    </source>
</evidence>
<dbReference type="STRING" id="869209.Tresu_2514"/>
<dbReference type="KEGG" id="tsu:Tresu_2514"/>
<keyword evidence="2" id="KW-0812">Transmembrane</keyword>
<reference evidence="4" key="2">
    <citation type="submission" date="2011-04" db="EMBL/GenBank/DDBJ databases">
        <title>The complete genome of chromosome of Treponema succinifaciens DSM 2489.</title>
        <authorList>
            <person name="Lucas S."/>
            <person name="Copeland A."/>
            <person name="Lapidus A."/>
            <person name="Bruce D."/>
            <person name="Goodwin L."/>
            <person name="Pitluck S."/>
            <person name="Peters L."/>
            <person name="Kyrpides N."/>
            <person name="Mavromatis K."/>
            <person name="Ivanova N."/>
            <person name="Ovchinnikova G."/>
            <person name="Teshima H."/>
            <person name="Detter J.C."/>
            <person name="Tapia R."/>
            <person name="Han C."/>
            <person name="Land M."/>
            <person name="Hauser L."/>
            <person name="Markowitz V."/>
            <person name="Cheng J.-F."/>
            <person name="Hugenholtz P."/>
            <person name="Woyke T."/>
            <person name="Wu D."/>
            <person name="Gronow S."/>
            <person name="Wellnitz S."/>
            <person name="Brambilla E."/>
            <person name="Klenk H.-P."/>
            <person name="Eisen J.A."/>
        </authorList>
    </citation>
    <scope>NUCLEOTIDE SEQUENCE [LARGE SCALE GENOMIC DNA]</scope>
    <source>
        <strain evidence="4">ATCC 33096 / DSM 2489 / 6091</strain>
    </source>
</reference>
<dbReference type="RefSeq" id="WP_013702627.1">
    <property type="nucleotide sequence ID" value="NC_015385.1"/>
</dbReference>
<feature type="transmembrane region" description="Helical" evidence="2">
    <location>
        <begin position="7"/>
        <end position="37"/>
    </location>
</feature>
<evidence type="ECO:0000313" key="3">
    <source>
        <dbReference type="EMBL" id="AEB15376.1"/>
    </source>
</evidence>
<dbReference type="EMBL" id="CP002631">
    <property type="protein sequence ID" value="AEB15376.1"/>
    <property type="molecule type" value="Genomic_DNA"/>
</dbReference>